<dbReference type="EMBL" id="JXDG01000058">
    <property type="protein sequence ID" value="KIH81873.1"/>
    <property type="molecule type" value="Genomic_DNA"/>
</dbReference>
<sequence>MFHRRCRKRGLLLGQSNRHGRRSLSVAIGSDCRSESTKARAGRCGN</sequence>
<reference evidence="1 2" key="1">
    <citation type="submission" date="2015-01" db="EMBL/GenBank/DDBJ databases">
        <title>Complete genome of Pseudomonas batumici UCM B-321 producer of the batumin antibiotic with strong antistaphilococcal and potential anticancer activity.</title>
        <authorList>
            <person name="Klochko V.V."/>
            <person name="Zelena L.B."/>
            <person name="Elena K.A."/>
            <person name="Reva O.N."/>
        </authorList>
    </citation>
    <scope>NUCLEOTIDE SEQUENCE [LARGE SCALE GENOMIC DNA]</scope>
    <source>
        <strain evidence="1 2">UCM B-321</strain>
    </source>
</reference>
<dbReference type="PATRIC" id="fig|226910.6.peg.4528"/>
<evidence type="ECO:0000313" key="2">
    <source>
        <dbReference type="Proteomes" id="UP000031535"/>
    </source>
</evidence>
<proteinExistence type="predicted"/>
<organism evidence="1 2">
    <name type="scientific">Pseudomonas batumici</name>
    <dbReference type="NCBI Taxonomy" id="226910"/>
    <lineage>
        <taxon>Bacteria</taxon>
        <taxon>Pseudomonadati</taxon>
        <taxon>Pseudomonadota</taxon>
        <taxon>Gammaproteobacteria</taxon>
        <taxon>Pseudomonadales</taxon>
        <taxon>Pseudomonadaceae</taxon>
        <taxon>Pseudomonas</taxon>
    </lineage>
</organism>
<protein>
    <submittedName>
        <fullName evidence="1">Uncharacterized protein</fullName>
    </submittedName>
</protein>
<name>A0A0C2ETJ7_9PSED</name>
<keyword evidence="2" id="KW-1185">Reference proteome</keyword>
<comment type="caution">
    <text evidence="1">The sequence shown here is derived from an EMBL/GenBank/DDBJ whole genome shotgun (WGS) entry which is preliminary data.</text>
</comment>
<dbReference type="Proteomes" id="UP000031535">
    <property type="component" value="Unassembled WGS sequence"/>
</dbReference>
<evidence type="ECO:0000313" key="1">
    <source>
        <dbReference type="EMBL" id="KIH81873.1"/>
    </source>
</evidence>
<dbReference type="AlphaFoldDB" id="A0A0C2ETJ7"/>
<accession>A0A0C2ETJ7</accession>
<gene>
    <name evidence="1" type="ORF">UCMB321_4536</name>
</gene>